<dbReference type="RefSeq" id="XP_028968207.1">
    <property type="nucleotide sequence ID" value="XM_029112374.1"/>
</dbReference>
<feature type="transmembrane region" description="Helical" evidence="7">
    <location>
        <begin position="445"/>
        <end position="463"/>
    </location>
</feature>
<evidence type="ECO:0000256" key="1">
    <source>
        <dbReference type="ARBA" id="ARBA00004141"/>
    </source>
</evidence>
<name>A0AAJ7WIL4_9ACAR</name>
<dbReference type="CTD" id="39461"/>
<dbReference type="Pfam" id="PF01733">
    <property type="entry name" value="Nucleoside_tran"/>
    <property type="match status" value="2"/>
</dbReference>
<dbReference type="GeneID" id="100897851"/>
<evidence type="ECO:0000256" key="4">
    <source>
        <dbReference type="ARBA" id="ARBA00022692"/>
    </source>
</evidence>
<comment type="subcellular location">
    <subcellularLocation>
        <location evidence="1">Membrane</location>
        <topology evidence="1">Multi-pass membrane protein</topology>
    </subcellularLocation>
</comment>
<dbReference type="AlphaFoldDB" id="A0AAJ7WIL4"/>
<keyword evidence="8" id="KW-1185">Reference proteome</keyword>
<dbReference type="PANTHER" id="PTHR10332:SF10">
    <property type="entry name" value="EQUILIBRATIVE NUCLEOSIDE TRANSPORTER 4"/>
    <property type="match status" value="1"/>
</dbReference>
<feature type="transmembrane region" description="Helical" evidence="7">
    <location>
        <begin position="32"/>
        <end position="54"/>
    </location>
</feature>
<comment type="similarity">
    <text evidence="2">Belongs to the SLC29A/ENT transporter (TC 2.A.57) family.</text>
</comment>
<keyword evidence="5 7" id="KW-1133">Transmembrane helix</keyword>
<evidence type="ECO:0000313" key="8">
    <source>
        <dbReference type="Proteomes" id="UP000694867"/>
    </source>
</evidence>
<feature type="transmembrane region" description="Helical" evidence="7">
    <location>
        <begin position="540"/>
        <end position="562"/>
    </location>
</feature>
<dbReference type="SUPFAM" id="SSF103473">
    <property type="entry name" value="MFS general substrate transporter"/>
    <property type="match status" value="1"/>
</dbReference>
<feature type="transmembrane region" description="Helical" evidence="7">
    <location>
        <begin position="128"/>
        <end position="149"/>
    </location>
</feature>
<dbReference type="Proteomes" id="UP000694867">
    <property type="component" value="Unplaced"/>
</dbReference>
<organism evidence="8 9">
    <name type="scientific">Galendromus occidentalis</name>
    <name type="common">western predatory mite</name>
    <dbReference type="NCBI Taxonomy" id="34638"/>
    <lineage>
        <taxon>Eukaryota</taxon>
        <taxon>Metazoa</taxon>
        <taxon>Ecdysozoa</taxon>
        <taxon>Arthropoda</taxon>
        <taxon>Chelicerata</taxon>
        <taxon>Arachnida</taxon>
        <taxon>Acari</taxon>
        <taxon>Parasitiformes</taxon>
        <taxon>Mesostigmata</taxon>
        <taxon>Gamasina</taxon>
        <taxon>Phytoseioidea</taxon>
        <taxon>Phytoseiidae</taxon>
        <taxon>Typhlodrominae</taxon>
        <taxon>Galendromus</taxon>
    </lineage>
</organism>
<feature type="transmembrane region" description="Helical" evidence="7">
    <location>
        <begin position="574"/>
        <end position="597"/>
    </location>
</feature>
<dbReference type="GO" id="GO:0008504">
    <property type="term" value="F:monoamine transmembrane transporter activity"/>
    <property type="evidence" value="ECO:0007669"/>
    <property type="project" value="TreeGrafter"/>
</dbReference>
<proteinExistence type="inferred from homology"/>
<feature type="transmembrane region" description="Helical" evidence="7">
    <location>
        <begin position="66"/>
        <end position="89"/>
    </location>
</feature>
<dbReference type="GO" id="GO:0005337">
    <property type="term" value="F:nucleoside transmembrane transporter activity"/>
    <property type="evidence" value="ECO:0007669"/>
    <property type="project" value="InterPro"/>
</dbReference>
<feature type="transmembrane region" description="Helical" evidence="7">
    <location>
        <begin position="95"/>
        <end position="116"/>
    </location>
</feature>
<evidence type="ECO:0000256" key="5">
    <source>
        <dbReference type="ARBA" id="ARBA00022989"/>
    </source>
</evidence>
<keyword evidence="6 7" id="KW-0472">Membrane</keyword>
<feature type="transmembrane region" description="Helical" evidence="7">
    <location>
        <begin position="470"/>
        <end position="489"/>
    </location>
</feature>
<dbReference type="PANTHER" id="PTHR10332">
    <property type="entry name" value="EQUILIBRATIVE NUCLEOSIDE TRANSPORTER"/>
    <property type="match status" value="1"/>
</dbReference>
<dbReference type="GO" id="GO:0005886">
    <property type="term" value="C:plasma membrane"/>
    <property type="evidence" value="ECO:0007669"/>
    <property type="project" value="TreeGrafter"/>
</dbReference>
<sequence length="711" mass="78262">MDENLSRGYVQLNRRQRGPERDHDAPRDNYHLVYLGLVLAGIGFLVPYNSFITACDYFQDKYPKTLILFDMSLCYILVAFVAVCINNVLVEALPFTTRIAFGYVVSCVTLVFVLLFEIGWDVFDHDTGYAVNLLAVAIVAFGCTVQQSSFYGYTSMLPARYTQAVMTGESAAGLIASLNRISTKFLLKDERINTMLFFFISVVLIVSCIIIYSKLQSCAFVTYYLRQHCTPNTVFLSDQLQSGVRSELLNKDDTEDVHLVDTADDDGASPRVPQNAVLSFRSPPTSPTVETGDVNLLSEPLADPRQVIHNLVTPGMVNKSINQSSSNVSMQTFNLTSTARDLVWPISRIRVDAVPATADRVCLSYHGIEDSEPFQIEEELANYGLAAHQIRWLSSNDLDMSEGRHRFKVQDVVVKIRGTAATKRVQWLRAIKKGFTDRFQVARSVWPYMLSIALAYFVTLCLFPGIESQIVSCSLGSWMPVILMAIFNVSDFCGKMLASFSYKLSQNSMLYYSLGRVILVPWIAMCALPSAKTTALDDMWSMILSLVLGVSNGVLGSVPMIVAPSKVPHQYRELTGNIMTLSYSVGLTTGSLVAYLIQGWVKKMRTNEPCASMQHPTLFHAGFSAPISTAAGVVRATALPTPLPTELLSTHLTNATSIILKTVGAMMNSSTTSSTTTATPESTVSASTPTAMLTTISTYLNFTTVEPNGQI</sequence>
<keyword evidence="3" id="KW-0813">Transport</keyword>
<evidence type="ECO:0000256" key="7">
    <source>
        <dbReference type="SAM" id="Phobius"/>
    </source>
</evidence>
<dbReference type="InterPro" id="IPR002259">
    <property type="entry name" value="Eqnu_transpt"/>
</dbReference>
<reference evidence="9" key="1">
    <citation type="submission" date="2025-08" db="UniProtKB">
        <authorList>
            <consortium name="RefSeq"/>
        </authorList>
    </citation>
    <scope>IDENTIFICATION</scope>
</reference>
<keyword evidence="4 7" id="KW-0812">Transmembrane</keyword>
<evidence type="ECO:0000256" key="6">
    <source>
        <dbReference type="ARBA" id="ARBA00023136"/>
    </source>
</evidence>
<feature type="transmembrane region" description="Helical" evidence="7">
    <location>
        <begin position="193"/>
        <end position="212"/>
    </location>
</feature>
<dbReference type="KEGG" id="goe:100897851"/>
<dbReference type="InterPro" id="IPR036259">
    <property type="entry name" value="MFS_trans_sf"/>
</dbReference>
<evidence type="ECO:0000256" key="2">
    <source>
        <dbReference type="ARBA" id="ARBA00007965"/>
    </source>
</evidence>
<evidence type="ECO:0000313" key="9">
    <source>
        <dbReference type="RefSeq" id="XP_028968207.1"/>
    </source>
</evidence>
<accession>A0AAJ7WIL4</accession>
<gene>
    <name evidence="9" type="primary">LOC100897851</name>
</gene>
<evidence type="ECO:0000256" key="3">
    <source>
        <dbReference type="ARBA" id="ARBA00022448"/>
    </source>
</evidence>
<feature type="transmembrane region" description="Helical" evidence="7">
    <location>
        <begin position="509"/>
        <end position="528"/>
    </location>
</feature>
<protein>
    <submittedName>
        <fullName evidence="9">Equilibrative nucleoside transporter 4</fullName>
    </submittedName>
</protein>